<keyword evidence="3" id="KW-1185">Reference proteome</keyword>
<dbReference type="InterPro" id="IPR029032">
    <property type="entry name" value="AhpD-like"/>
</dbReference>
<protein>
    <submittedName>
        <fullName evidence="2">Alkylhydroperoxidase family enzyme, contains CxxC motif</fullName>
    </submittedName>
</protein>
<dbReference type="InterPro" id="IPR003779">
    <property type="entry name" value="CMD-like"/>
</dbReference>
<dbReference type="GO" id="GO:0051920">
    <property type="term" value="F:peroxiredoxin activity"/>
    <property type="evidence" value="ECO:0007669"/>
    <property type="project" value="InterPro"/>
</dbReference>
<dbReference type="PANTHER" id="PTHR34846">
    <property type="entry name" value="4-CARBOXYMUCONOLACTONE DECARBOXYLASE FAMILY PROTEIN (AFU_ORTHOLOGUE AFUA_6G11590)"/>
    <property type="match status" value="1"/>
</dbReference>
<keyword evidence="2" id="KW-0575">Peroxidase</keyword>
<accession>A0A1G7EMV6</accession>
<dbReference type="PANTHER" id="PTHR34846:SF5">
    <property type="entry name" value="CARBOXYMUCONOLACTONE DECARBOXYLASE-LIKE DOMAIN-CONTAINING PROTEIN"/>
    <property type="match status" value="1"/>
</dbReference>
<reference evidence="2 3" key="1">
    <citation type="submission" date="2016-10" db="EMBL/GenBank/DDBJ databases">
        <authorList>
            <person name="de Groot N.N."/>
        </authorList>
    </citation>
    <scope>NUCLEOTIDE SEQUENCE [LARGE SCALE GENOMIC DNA]</scope>
    <source>
        <strain evidence="2 3">DSM 22220</strain>
    </source>
</reference>
<evidence type="ECO:0000313" key="3">
    <source>
        <dbReference type="Proteomes" id="UP000199344"/>
    </source>
</evidence>
<dbReference type="Gene3D" id="1.20.1290.10">
    <property type="entry name" value="AhpD-like"/>
    <property type="match status" value="1"/>
</dbReference>
<keyword evidence="2" id="KW-0560">Oxidoreductase</keyword>
<proteinExistence type="predicted"/>
<name>A0A1G7EMV6_9RHOB</name>
<evidence type="ECO:0000259" key="1">
    <source>
        <dbReference type="Pfam" id="PF02627"/>
    </source>
</evidence>
<dbReference type="RefSeq" id="WP_090524764.1">
    <property type="nucleotide sequence ID" value="NZ_FNAH01000009.1"/>
</dbReference>
<feature type="domain" description="Carboxymuconolactone decarboxylase-like" evidence="1">
    <location>
        <begin position="38"/>
        <end position="110"/>
    </location>
</feature>
<evidence type="ECO:0000313" key="2">
    <source>
        <dbReference type="EMBL" id="SDE64942.1"/>
    </source>
</evidence>
<dbReference type="OrthoDB" id="4704294at2"/>
<dbReference type="Pfam" id="PF02627">
    <property type="entry name" value="CMD"/>
    <property type="match status" value="1"/>
</dbReference>
<gene>
    <name evidence="2" type="ORF">SAMN05421538_10925</name>
</gene>
<sequence length="186" mass="20608">MTHDFSPIDDADWPAEAAGLRDGFAGALNVYRCMAHHPRLLNAWAPLREHLVRQPSLTPQQSEIVILRAGHRLGSEYEWAHHVHRARKLGMADARIARIAGPTAEMEGEDGLLARAVDELFDDRRLSRTTQAGLDTPLGPQGMLDLIATVGFYSVLGFMLRSFDTPLDADVAREMAARPLPRPDQP</sequence>
<dbReference type="Proteomes" id="UP000199344">
    <property type="component" value="Unassembled WGS sequence"/>
</dbReference>
<organism evidence="2 3">
    <name type="scientific">Paracoccus isoporae</name>
    <dbReference type="NCBI Taxonomy" id="591205"/>
    <lineage>
        <taxon>Bacteria</taxon>
        <taxon>Pseudomonadati</taxon>
        <taxon>Pseudomonadota</taxon>
        <taxon>Alphaproteobacteria</taxon>
        <taxon>Rhodobacterales</taxon>
        <taxon>Paracoccaceae</taxon>
        <taxon>Paracoccus</taxon>
    </lineage>
</organism>
<dbReference type="SUPFAM" id="SSF69118">
    <property type="entry name" value="AhpD-like"/>
    <property type="match status" value="1"/>
</dbReference>
<dbReference type="STRING" id="591205.SAMN05421538_10925"/>
<dbReference type="AlphaFoldDB" id="A0A1G7EMV6"/>
<dbReference type="EMBL" id="FNAH01000009">
    <property type="protein sequence ID" value="SDE64942.1"/>
    <property type="molecule type" value="Genomic_DNA"/>
</dbReference>